<proteinExistence type="predicted"/>
<accession>A0AAN9VHW5</accession>
<keyword evidence="1" id="KW-1133">Transmembrane helix</keyword>
<evidence type="ECO:0000256" key="2">
    <source>
        <dbReference type="SAM" id="SignalP"/>
    </source>
</evidence>
<keyword evidence="2" id="KW-0732">Signal</keyword>
<name>A0AAN9VHW5_9ORTH</name>
<protein>
    <submittedName>
        <fullName evidence="3">Uncharacterized protein</fullName>
    </submittedName>
</protein>
<keyword evidence="1" id="KW-0812">Transmembrane</keyword>
<feature type="chain" id="PRO_5042886699" evidence="2">
    <location>
        <begin position="20"/>
        <end position="184"/>
    </location>
</feature>
<dbReference type="EMBL" id="JAZDUA010000182">
    <property type="protein sequence ID" value="KAK7865249.1"/>
    <property type="molecule type" value="Genomic_DNA"/>
</dbReference>
<reference evidence="3 4" key="1">
    <citation type="submission" date="2024-03" db="EMBL/GenBank/DDBJ databases">
        <title>The genome assembly and annotation of the cricket Gryllus longicercus Weissman &amp; Gray.</title>
        <authorList>
            <person name="Szrajer S."/>
            <person name="Gray D."/>
            <person name="Ylla G."/>
        </authorList>
    </citation>
    <scope>NUCLEOTIDE SEQUENCE [LARGE SCALE GENOMIC DNA]</scope>
    <source>
        <strain evidence="3">DAG 2021-001</strain>
        <tissue evidence="3">Whole body minus gut</tissue>
    </source>
</reference>
<evidence type="ECO:0000313" key="4">
    <source>
        <dbReference type="Proteomes" id="UP001378592"/>
    </source>
</evidence>
<comment type="caution">
    <text evidence="3">The sequence shown here is derived from an EMBL/GenBank/DDBJ whole genome shotgun (WGS) entry which is preliminary data.</text>
</comment>
<dbReference type="Proteomes" id="UP001378592">
    <property type="component" value="Unassembled WGS sequence"/>
</dbReference>
<evidence type="ECO:0000256" key="1">
    <source>
        <dbReference type="SAM" id="Phobius"/>
    </source>
</evidence>
<evidence type="ECO:0000313" key="3">
    <source>
        <dbReference type="EMBL" id="KAK7865249.1"/>
    </source>
</evidence>
<sequence length="184" mass="19458">MELAEGVLLLIAFCSAVLAGQYSSGGGKQHVYVTSKAADKKEDVWCYQCETMDIDDPCVNMMENRTSMIRKCPDTDRICSVKRITYTTLLDNGTLVTRMWSLVRNCTQRCDAGCIVMGERTKLHACTACCETSLCNIMTGGATPPRPRAPPPPTLLALAAAVAAAAAAVGVGVAAGAGGCWAFV</sequence>
<feature type="transmembrane region" description="Helical" evidence="1">
    <location>
        <begin position="155"/>
        <end position="183"/>
    </location>
</feature>
<keyword evidence="1" id="KW-0472">Membrane</keyword>
<dbReference type="InterPro" id="IPR045860">
    <property type="entry name" value="Snake_toxin-like_sf"/>
</dbReference>
<gene>
    <name evidence="3" type="ORF">R5R35_012373</name>
</gene>
<keyword evidence="4" id="KW-1185">Reference proteome</keyword>
<feature type="signal peptide" evidence="2">
    <location>
        <begin position="1"/>
        <end position="19"/>
    </location>
</feature>
<dbReference type="AlphaFoldDB" id="A0AAN9VHW5"/>
<organism evidence="3 4">
    <name type="scientific">Gryllus longicercus</name>
    <dbReference type="NCBI Taxonomy" id="2509291"/>
    <lineage>
        <taxon>Eukaryota</taxon>
        <taxon>Metazoa</taxon>
        <taxon>Ecdysozoa</taxon>
        <taxon>Arthropoda</taxon>
        <taxon>Hexapoda</taxon>
        <taxon>Insecta</taxon>
        <taxon>Pterygota</taxon>
        <taxon>Neoptera</taxon>
        <taxon>Polyneoptera</taxon>
        <taxon>Orthoptera</taxon>
        <taxon>Ensifera</taxon>
        <taxon>Gryllidea</taxon>
        <taxon>Grylloidea</taxon>
        <taxon>Gryllidae</taxon>
        <taxon>Gryllinae</taxon>
        <taxon>Gryllus</taxon>
    </lineage>
</organism>
<dbReference type="SUPFAM" id="SSF57302">
    <property type="entry name" value="Snake toxin-like"/>
    <property type="match status" value="1"/>
</dbReference>